<keyword evidence="1" id="KW-0175">Coiled coil</keyword>
<comment type="caution">
    <text evidence="2">The sequence shown here is derived from an EMBL/GenBank/DDBJ whole genome shotgun (WGS) entry which is preliminary data.</text>
</comment>
<gene>
    <name evidence="2" type="ORF">B9Z19DRAFT_1066093</name>
</gene>
<evidence type="ECO:0000313" key="3">
    <source>
        <dbReference type="Proteomes" id="UP000244722"/>
    </source>
</evidence>
<sequence length="157" mass="19891">MRETRYGNKIRRCKYERLKNRDHVLLYYLEWVEERKDIEERWKEEGENSEWMDVEWLLFSEKGAEEVKKFERKGWMERRRKERCIWNRKAVEEEERLLRNMMSEERVLSKRREEKRQRDLRLRREKMRRRRMEKKNTENNLERKGVTPIASVILSVL</sequence>
<name>A0A2T6ZNP1_TUBBO</name>
<organism evidence="2 3">
    <name type="scientific">Tuber borchii</name>
    <name type="common">White truffle</name>
    <dbReference type="NCBI Taxonomy" id="42251"/>
    <lineage>
        <taxon>Eukaryota</taxon>
        <taxon>Fungi</taxon>
        <taxon>Dikarya</taxon>
        <taxon>Ascomycota</taxon>
        <taxon>Pezizomycotina</taxon>
        <taxon>Pezizomycetes</taxon>
        <taxon>Pezizales</taxon>
        <taxon>Tuberaceae</taxon>
        <taxon>Tuber</taxon>
    </lineage>
</organism>
<dbReference type="OrthoDB" id="5492657at2759"/>
<dbReference type="AlphaFoldDB" id="A0A2T6ZNP1"/>
<evidence type="ECO:0000256" key="1">
    <source>
        <dbReference type="SAM" id="Coils"/>
    </source>
</evidence>
<dbReference type="STRING" id="42251.A0A2T6ZNP1"/>
<reference evidence="2 3" key="1">
    <citation type="submission" date="2017-04" db="EMBL/GenBank/DDBJ databases">
        <title>Draft genome sequence of Tuber borchii Vittad., a whitish edible truffle.</title>
        <authorList>
            <consortium name="DOE Joint Genome Institute"/>
            <person name="Murat C."/>
            <person name="Kuo A."/>
            <person name="Barry K.W."/>
            <person name="Clum A."/>
            <person name="Dockter R.B."/>
            <person name="Fauchery L."/>
            <person name="Iotti M."/>
            <person name="Kohler A."/>
            <person name="Labutti K."/>
            <person name="Lindquist E.A."/>
            <person name="Lipzen A."/>
            <person name="Ohm R.A."/>
            <person name="Wang M."/>
            <person name="Grigoriev I.V."/>
            <person name="Zambonelli A."/>
            <person name="Martin F.M."/>
        </authorList>
    </citation>
    <scope>NUCLEOTIDE SEQUENCE [LARGE SCALE GENOMIC DNA]</scope>
    <source>
        <strain evidence="2 3">Tbo3840</strain>
    </source>
</reference>
<evidence type="ECO:0000313" key="2">
    <source>
        <dbReference type="EMBL" id="PUU77108.1"/>
    </source>
</evidence>
<dbReference type="EMBL" id="NESQ01000163">
    <property type="protein sequence ID" value="PUU77108.1"/>
    <property type="molecule type" value="Genomic_DNA"/>
</dbReference>
<keyword evidence="3" id="KW-1185">Reference proteome</keyword>
<accession>A0A2T6ZNP1</accession>
<feature type="coiled-coil region" evidence="1">
    <location>
        <begin position="110"/>
        <end position="144"/>
    </location>
</feature>
<proteinExistence type="predicted"/>
<protein>
    <submittedName>
        <fullName evidence="2">Uncharacterized protein</fullName>
    </submittedName>
</protein>
<dbReference type="Proteomes" id="UP000244722">
    <property type="component" value="Unassembled WGS sequence"/>
</dbReference>